<dbReference type="PANTHER" id="PTHR24253">
    <property type="entry name" value="TRANSMEMBRANE PROTEASE SERINE"/>
    <property type="match status" value="1"/>
</dbReference>
<evidence type="ECO:0000259" key="8">
    <source>
        <dbReference type="PROSITE" id="PS50240"/>
    </source>
</evidence>
<reference evidence="9" key="1">
    <citation type="submission" date="2025-08" db="UniProtKB">
        <authorList>
            <consortium name="Ensembl"/>
        </authorList>
    </citation>
    <scope>IDENTIFICATION</scope>
</reference>
<feature type="region of interest" description="Disordered" evidence="7">
    <location>
        <begin position="295"/>
        <end position="314"/>
    </location>
</feature>
<protein>
    <recommendedName>
        <fullName evidence="8">Peptidase S1 domain-containing protein</fullName>
    </recommendedName>
</protein>
<dbReference type="Proteomes" id="UP000694380">
    <property type="component" value="Unplaced"/>
</dbReference>
<keyword evidence="3" id="KW-0378">Hydrolase</keyword>
<dbReference type="GO" id="GO:0004252">
    <property type="term" value="F:serine-type endopeptidase activity"/>
    <property type="evidence" value="ECO:0007669"/>
    <property type="project" value="InterPro"/>
</dbReference>
<evidence type="ECO:0000256" key="5">
    <source>
        <dbReference type="ARBA" id="ARBA00023157"/>
    </source>
</evidence>
<feature type="region of interest" description="Disordered" evidence="7">
    <location>
        <begin position="1"/>
        <end position="42"/>
    </location>
</feature>
<evidence type="ECO:0000256" key="3">
    <source>
        <dbReference type="ARBA" id="ARBA00022801"/>
    </source>
</evidence>
<evidence type="ECO:0000256" key="4">
    <source>
        <dbReference type="ARBA" id="ARBA00022825"/>
    </source>
</evidence>
<dbReference type="PROSITE" id="PS50240">
    <property type="entry name" value="TRYPSIN_DOM"/>
    <property type="match status" value="1"/>
</dbReference>
<dbReference type="SMART" id="SM00020">
    <property type="entry name" value="Tryp_SPc"/>
    <property type="match status" value="1"/>
</dbReference>
<dbReference type="PROSITE" id="PS00135">
    <property type="entry name" value="TRYPSIN_SER"/>
    <property type="match status" value="1"/>
</dbReference>
<keyword evidence="4" id="KW-0720">Serine protease</keyword>
<evidence type="ECO:0000313" key="10">
    <source>
        <dbReference type="Proteomes" id="UP000694380"/>
    </source>
</evidence>
<keyword evidence="6" id="KW-0325">Glycoprotein</keyword>
<dbReference type="InterPro" id="IPR033116">
    <property type="entry name" value="TRYPSIN_SER"/>
</dbReference>
<evidence type="ECO:0000256" key="6">
    <source>
        <dbReference type="ARBA" id="ARBA00023180"/>
    </source>
</evidence>
<keyword evidence="1" id="KW-0645">Protease</keyword>
<dbReference type="Ensembl" id="ENSCPBT00000015900.1">
    <property type="protein sequence ID" value="ENSCPBP00000013397.1"/>
    <property type="gene ID" value="ENSCPBG00000010026.1"/>
</dbReference>
<dbReference type="PANTHER" id="PTHR24253:SF144">
    <property type="entry name" value="CHYMOTRYPSIN-LIKE PROTEASE CTRL-1-RELATED"/>
    <property type="match status" value="1"/>
</dbReference>
<name>A0A8C3FS27_CHRPI</name>
<accession>A0A8C3FS27</accession>
<dbReference type="GeneTree" id="ENSGT00940000154999"/>
<organism evidence="9 10">
    <name type="scientific">Chrysemys picta bellii</name>
    <name type="common">Western painted turtle</name>
    <name type="synonym">Emys bellii</name>
    <dbReference type="NCBI Taxonomy" id="8478"/>
    <lineage>
        <taxon>Eukaryota</taxon>
        <taxon>Metazoa</taxon>
        <taxon>Chordata</taxon>
        <taxon>Craniata</taxon>
        <taxon>Vertebrata</taxon>
        <taxon>Euteleostomi</taxon>
        <taxon>Archelosauria</taxon>
        <taxon>Testudinata</taxon>
        <taxon>Testudines</taxon>
        <taxon>Cryptodira</taxon>
        <taxon>Durocryptodira</taxon>
        <taxon>Testudinoidea</taxon>
        <taxon>Emydidae</taxon>
        <taxon>Chrysemys</taxon>
    </lineage>
</organism>
<dbReference type="OMA" id="TYESWIS"/>
<dbReference type="SUPFAM" id="SSF50494">
    <property type="entry name" value="Trypsin-like serine proteases"/>
    <property type="match status" value="1"/>
</dbReference>
<dbReference type="AlphaFoldDB" id="A0A8C3FS27"/>
<proteinExistence type="predicted"/>
<keyword evidence="10" id="KW-1185">Reference proteome</keyword>
<feature type="domain" description="Peptidase S1" evidence="8">
    <location>
        <begin position="39"/>
        <end position="267"/>
    </location>
</feature>
<keyword evidence="5" id="KW-1015">Disulfide bond</keyword>
<dbReference type="Gene3D" id="2.40.10.10">
    <property type="entry name" value="Trypsin-like serine proteases"/>
    <property type="match status" value="3"/>
</dbReference>
<dbReference type="PRINTS" id="PR00722">
    <property type="entry name" value="CHYMOTRYPSIN"/>
</dbReference>
<keyword evidence="2" id="KW-0732">Signal</keyword>
<evidence type="ECO:0000313" key="9">
    <source>
        <dbReference type="Ensembl" id="ENSCPBP00000013397.1"/>
    </source>
</evidence>
<dbReference type="CDD" id="cd00190">
    <property type="entry name" value="Tryp_SPc"/>
    <property type="match status" value="1"/>
</dbReference>
<evidence type="ECO:0000256" key="1">
    <source>
        <dbReference type="ARBA" id="ARBA00022670"/>
    </source>
</evidence>
<dbReference type="FunFam" id="2.40.10.10:FF:000006">
    <property type="entry name" value="Serine proteinase stubble"/>
    <property type="match status" value="1"/>
</dbReference>
<evidence type="ECO:0000256" key="7">
    <source>
        <dbReference type="SAM" id="MobiDB-lite"/>
    </source>
</evidence>
<evidence type="ECO:0000256" key="2">
    <source>
        <dbReference type="ARBA" id="ARBA00022729"/>
    </source>
</evidence>
<sequence length="314" mass="33630">RSVTGSPTDQLLPTPTAPPAHQRPHQSVSLAPPQISGRIVGGGDAPRGRWPWQVSVQHNGHHFCGGQTSYPAAFLAKFAIRLIILFSTIPRSDLVSSYRIFVHPNYSSTWKSADIALLQLTEPVRYTNEILPVCLPGPSDSFPDNHVCWVTGWGRIDSVVSLPPPKTLQEVQVQLIDTAACNALYNINPAPNIGRDPVKPDMICAGYDKGQKDSCQGDSGGPLACDHNGTWFLMGIVSWGEGCGQPNHPGVYVRTVAYGEWIWEHIGSGSQGWGKARGAGELRASNSPGCRAWSKAPGGTGLQGKAAGQNLPCL</sequence>
<dbReference type="InterPro" id="IPR001254">
    <property type="entry name" value="Trypsin_dom"/>
</dbReference>
<reference evidence="9" key="2">
    <citation type="submission" date="2025-09" db="UniProtKB">
        <authorList>
            <consortium name="Ensembl"/>
        </authorList>
    </citation>
    <scope>IDENTIFICATION</scope>
</reference>
<feature type="compositionally biased region" description="Polar residues" evidence="7">
    <location>
        <begin position="1"/>
        <end position="13"/>
    </location>
</feature>
<dbReference type="Pfam" id="PF00089">
    <property type="entry name" value="Trypsin"/>
    <property type="match status" value="1"/>
</dbReference>
<dbReference type="InterPro" id="IPR043504">
    <property type="entry name" value="Peptidase_S1_PA_chymotrypsin"/>
</dbReference>
<dbReference type="InterPro" id="IPR009003">
    <property type="entry name" value="Peptidase_S1_PA"/>
</dbReference>
<dbReference type="GO" id="GO:0006508">
    <property type="term" value="P:proteolysis"/>
    <property type="evidence" value="ECO:0007669"/>
    <property type="project" value="UniProtKB-KW"/>
</dbReference>
<dbReference type="InterPro" id="IPR001314">
    <property type="entry name" value="Peptidase_S1A"/>
</dbReference>